<name>A0AAN6FXX4_9PEZI</name>
<evidence type="ECO:0000313" key="2">
    <source>
        <dbReference type="EMBL" id="KAK0326000.1"/>
    </source>
</evidence>
<dbReference type="Proteomes" id="UP001168146">
    <property type="component" value="Unassembled WGS sequence"/>
</dbReference>
<feature type="region of interest" description="Disordered" evidence="1">
    <location>
        <begin position="1"/>
        <end position="57"/>
    </location>
</feature>
<proteinExistence type="predicted"/>
<evidence type="ECO:0000313" key="3">
    <source>
        <dbReference type="Proteomes" id="UP001168146"/>
    </source>
</evidence>
<feature type="compositionally biased region" description="Low complexity" evidence="1">
    <location>
        <begin position="42"/>
        <end position="57"/>
    </location>
</feature>
<dbReference type="AlphaFoldDB" id="A0AAN6FXX4"/>
<comment type="caution">
    <text evidence="2">The sequence shown here is derived from an EMBL/GenBank/DDBJ whole genome shotgun (WGS) entry which is preliminary data.</text>
</comment>
<feature type="compositionally biased region" description="Polar residues" evidence="1">
    <location>
        <begin position="9"/>
        <end position="25"/>
    </location>
</feature>
<sequence>MPRDGAQTLLDSTHLATQPKMQISPEQLRARLQSPSFEPRITATSPTATSPSMSPGRMSPMLSPVYLTPRSPSNGKVLSTYLTPIMSPLAGIVTEAEIEGTPLDDCHKELTLMHYRRLMRIATQNNPVALPAYTTKTTARDQLARMTLVIRDFVAHYDKHHTASDAPECACGESLIGDIIDASFNVPGVKGNLIIPSFPSPLRDGRDYEVAALVQESYAGNLDDVTELWNVEQFSQYNPKVVPDTPSTSINDLGLKVDWGALCMRASSESNLLHYFSDVPVDILDLKRSQVHLTKVMLKGRRARISVAWPPTGRSRSVSETSEVDIDWVQVRKMAAAQRLRLGREIESEEMIENALNVLEELMGE</sequence>
<reference evidence="2" key="1">
    <citation type="submission" date="2021-12" db="EMBL/GenBank/DDBJ databases">
        <title>Black yeast isolated from Biological Soil Crust.</title>
        <authorList>
            <person name="Kurbessoian T."/>
        </authorList>
    </citation>
    <scope>NUCLEOTIDE SEQUENCE</scope>
    <source>
        <strain evidence="2">CCFEE 5208</strain>
    </source>
</reference>
<dbReference type="EMBL" id="JASUXU010000005">
    <property type="protein sequence ID" value="KAK0326000.1"/>
    <property type="molecule type" value="Genomic_DNA"/>
</dbReference>
<evidence type="ECO:0000256" key="1">
    <source>
        <dbReference type="SAM" id="MobiDB-lite"/>
    </source>
</evidence>
<gene>
    <name evidence="2" type="ORF">LTR82_002745</name>
</gene>
<protein>
    <submittedName>
        <fullName evidence="2">Uncharacterized protein</fullName>
    </submittedName>
</protein>
<accession>A0AAN6FXX4</accession>
<organism evidence="2 3">
    <name type="scientific">Friedmanniomyces endolithicus</name>
    <dbReference type="NCBI Taxonomy" id="329885"/>
    <lineage>
        <taxon>Eukaryota</taxon>
        <taxon>Fungi</taxon>
        <taxon>Dikarya</taxon>
        <taxon>Ascomycota</taxon>
        <taxon>Pezizomycotina</taxon>
        <taxon>Dothideomycetes</taxon>
        <taxon>Dothideomycetidae</taxon>
        <taxon>Mycosphaerellales</taxon>
        <taxon>Teratosphaeriaceae</taxon>
        <taxon>Friedmanniomyces</taxon>
    </lineage>
</organism>